<dbReference type="EMBL" id="AUZZ01009022">
    <property type="protein sequence ID" value="EQD35197.1"/>
    <property type="molecule type" value="Genomic_DNA"/>
</dbReference>
<dbReference type="PANTHER" id="PTHR23389:SF6">
    <property type="entry name" value="REPLICATION FACTOR C SUBUNIT 1"/>
    <property type="match status" value="1"/>
</dbReference>
<proteinExistence type="predicted"/>
<dbReference type="PANTHER" id="PTHR23389">
    <property type="entry name" value="CHROMOSOME TRANSMISSION FIDELITY FACTOR 18"/>
    <property type="match status" value="1"/>
</dbReference>
<reference evidence="3" key="2">
    <citation type="journal article" date="2014" name="ISME J.">
        <title>Microbial stratification in low pH oxic and suboxic macroscopic growths along an acid mine drainage.</title>
        <authorList>
            <person name="Mendez-Garcia C."/>
            <person name="Mesa V."/>
            <person name="Sprenger R.R."/>
            <person name="Richter M."/>
            <person name="Diez M.S."/>
            <person name="Solano J."/>
            <person name="Bargiela R."/>
            <person name="Golyshina O.V."/>
            <person name="Manteca A."/>
            <person name="Ramos J.L."/>
            <person name="Gallego J.R."/>
            <person name="Llorente I."/>
            <person name="Martins Dos Santos V.A."/>
            <person name="Jensen O.N."/>
            <person name="Pelaez A.I."/>
            <person name="Sanchez J."/>
            <person name="Ferrer M."/>
        </authorList>
    </citation>
    <scope>NUCLEOTIDE SEQUENCE</scope>
</reference>
<organism evidence="3">
    <name type="scientific">mine drainage metagenome</name>
    <dbReference type="NCBI Taxonomy" id="410659"/>
    <lineage>
        <taxon>unclassified sequences</taxon>
        <taxon>metagenomes</taxon>
        <taxon>ecological metagenomes</taxon>
    </lineage>
</organism>
<dbReference type="GO" id="GO:0006260">
    <property type="term" value="P:DNA replication"/>
    <property type="evidence" value="ECO:0007669"/>
    <property type="project" value="UniProtKB-KW"/>
</dbReference>
<dbReference type="AlphaFoldDB" id="T0YTL0"/>
<dbReference type="InterPro" id="IPR003959">
    <property type="entry name" value="ATPase_AAA_core"/>
</dbReference>
<evidence type="ECO:0000256" key="1">
    <source>
        <dbReference type="ARBA" id="ARBA00022705"/>
    </source>
</evidence>
<gene>
    <name evidence="3" type="ORF">B2A_12506</name>
</gene>
<dbReference type="InterPro" id="IPR027417">
    <property type="entry name" value="P-loop_NTPase"/>
</dbReference>
<feature type="domain" description="ATPase AAA-type core" evidence="2">
    <location>
        <begin position="50"/>
        <end position="83"/>
    </location>
</feature>
<keyword evidence="1" id="KW-0235">DNA replication</keyword>
<accession>T0YTL0</accession>
<sequence>MSLPLAPLAERYRPHTLSGIVGQREAVTRLRQFAESWGFPGHPPRLRAALLEGVPGTGKTAAAYALAEEMGWGLVELGASDVR</sequence>
<dbReference type="SUPFAM" id="SSF52540">
    <property type="entry name" value="P-loop containing nucleoside triphosphate hydrolases"/>
    <property type="match status" value="1"/>
</dbReference>
<dbReference type="GO" id="GO:0005524">
    <property type="term" value="F:ATP binding"/>
    <property type="evidence" value="ECO:0007669"/>
    <property type="project" value="InterPro"/>
</dbReference>
<evidence type="ECO:0000313" key="3">
    <source>
        <dbReference type="EMBL" id="EQD35197.1"/>
    </source>
</evidence>
<dbReference type="Pfam" id="PF00004">
    <property type="entry name" value="AAA"/>
    <property type="match status" value="1"/>
</dbReference>
<dbReference type="Gene3D" id="3.40.50.300">
    <property type="entry name" value="P-loop containing nucleotide triphosphate hydrolases"/>
    <property type="match status" value="1"/>
</dbReference>
<comment type="caution">
    <text evidence="3">The sequence shown here is derived from an EMBL/GenBank/DDBJ whole genome shotgun (WGS) entry which is preliminary data.</text>
</comment>
<protein>
    <submittedName>
        <fullName evidence="3">Replication factor C large subunit</fullName>
    </submittedName>
</protein>
<reference evidence="3" key="1">
    <citation type="submission" date="2013-08" db="EMBL/GenBank/DDBJ databases">
        <authorList>
            <person name="Mendez C."/>
            <person name="Richter M."/>
            <person name="Ferrer M."/>
            <person name="Sanchez J."/>
        </authorList>
    </citation>
    <scope>NUCLEOTIDE SEQUENCE</scope>
</reference>
<feature type="non-terminal residue" evidence="3">
    <location>
        <position position="83"/>
    </location>
</feature>
<dbReference type="GO" id="GO:0016887">
    <property type="term" value="F:ATP hydrolysis activity"/>
    <property type="evidence" value="ECO:0007669"/>
    <property type="project" value="InterPro"/>
</dbReference>
<name>T0YTL0_9ZZZZ</name>
<evidence type="ECO:0000259" key="2">
    <source>
        <dbReference type="Pfam" id="PF00004"/>
    </source>
</evidence>